<dbReference type="Pfam" id="PF11134">
    <property type="entry name" value="Phage_stabilise"/>
    <property type="match status" value="1"/>
</dbReference>
<dbReference type="EMBL" id="CP044455">
    <property type="protein sequence ID" value="QIC70759.1"/>
    <property type="molecule type" value="Genomic_DNA"/>
</dbReference>
<dbReference type="AlphaFoldDB" id="A0A6C0Y3S5"/>
<dbReference type="Proteomes" id="UP000503440">
    <property type="component" value="Chromosome"/>
</dbReference>
<evidence type="ECO:0000313" key="2">
    <source>
        <dbReference type="Proteomes" id="UP000503440"/>
    </source>
</evidence>
<reference evidence="1 2" key="1">
    <citation type="submission" date="2019-09" db="EMBL/GenBank/DDBJ databases">
        <title>Non-baumannii Acinetobacter spp. carrying blaNDM-1 isolated in China.</title>
        <authorList>
            <person name="Cui C."/>
            <person name="Chen C."/>
            <person name="Sun J."/>
            <person name="Liu Y."/>
        </authorList>
    </citation>
    <scope>NUCLEOTIDE SEQUENCE [LARGE SCALE GENOMIC DNA]</scope>
    <source>
        <strain evidence="1 2">B18</strain>
    </source>
</reference>
<gene>
    <name evidence="1" type="ORF">FSC09_10200</name>
</gene>
<evidence type="ECO:0000313" key="1">
    <source>
        <dbReference type="EMBL" id="QIC70759.1"/>
    </source>
</evidence>
<organism evidence="1 2">
    <name type="scientific">Acinetobacter indicus</name>
    <dbReference type="NCBI Taxonomy" id="756892"/>
    <lineage>
        <taxon>Bacteria</taxon>
        <taxon>Pseudomonadati</taxon>
        <taxon>Pseudomonadota</taxon>
        <taxon>Gammaproteobacteria</taxon>
        <taxon>Moraxellales</taxon>
        <taxon>Moraxellaceae</taxon>
        <taxon>Acinetobacter</taxon>
    </lineage>
</organism>
<dbReference type="RefSeq" id="WP_163146007.1">
    <property type="nucleotide sequence ID" value="NZ_CP044455.1"/>
</dbReference>
<accession>A0A6C0Y3S5</accession>
<name>A0A6C0Y3S5_9GAMM</name>
<sequence>MQIPILDGIYTDNNSDFRTAYPVNLIPVPKGQGISAGYLRPAEGINHFADLPGVDRGGIVWRGEHYRVCGTKFIKIGEDGEITELGDVEAGGLCSFDYSFDYLAINAGNALYLYDGEELKQVTDENLGAVHDVIWVDGYFMTSDSDNIVITELNNPFEVNPLKYGSSEVDPDPIVGLLKLRNEVYVLNRNTIEVFDNVGGEFFPFQRIDGAQTMKGALSKRTCCIYMDAIAMLGSGRNEAITVYISSAGSSQKIATREVEQILSNYTESQLTECQLEARQVDGHSWLYIHLPDQTLVYDAIASQSTGQPTWFILNSGNGYTARNMTYAYNKWFVGHTTESKLGVLTDEVGEHWGNEVEWQFGTAIVYNESSGAIFHQLELVALTGRNAFGKESRIYTQYSVDGVEWSMPKFISVGKRGERTKRLVWFQQGYMQNWRLQRFKGSSDARLSIARLEAKIEPLGGVSD</sequence>
<dbReference type="InterPro" id="IPR021098">
    <property type="entry name" value="Phage_P22_Gp10"/>
</dbReference>
<proteinExistence type="predicted"/>
<protein>
    <recommendedName>
        <fullName evidence="3">Bacteriophage P22, Gp10, DNA-stabilising</fullName>
    </recommendedName>
</protein>
<evidence type="ECO:0008006" key="3">
    <source>
        <dbReference type="Google" id="ProtNLM"/>
    </source>
</evidence>